<evidence type="ECO:0000313" key="3">
    <source>
        <dbReference type="Proteomes" id="UP000243745"/>
    </source>
</evidence>
<dbReference type="AlphaFoldDB" id="A0A662ZFK1"/>
<evidence type="ECO:0000256" key="1">
    <source>
        <dbReference type="SAM" id="SignalP"/>
    </source>
</evidence>
<sequence>MKISFLYAAVAGVFLLSVAGQTLAAEKTDGTDNYNFAGHKFNVSSGEFDNEGICSVELDDMHPREYQITVETVSRPSLEDFSLTFNDMKKRCTSVTFIDNSGNISSEPRVTPDGVYRFEAKCFRGNGYVEGLYDTNKKFYRYVLMYDMTDAIIKKLNAAGVPAHMDNVLVRTCPFYSR</sequence>
<accession>A0A662ZFK1</accession>
<name>A0A662ZFK1_9GAMM</name>
<keyword evidence="3" id="KW-1185">Reference proteome</keyword>
<evidence type="ECO:0000313" key="2">
    <source>
        <dbReference type="EMBL" id="SFP04396.1"/>
    </source>
</evidence>
<dbReference type="RefSeq" id="WP_093140238.1">
    <property type="nucleotide sequence ID" value="NZ_FOXF01000003.1"/>
</dbReference>
<dbReference type="EMBL" id="FOXF01000003">
    <property type="protein sequence ID" value="SFP04396.1"/>
    <property type="molecule type" value="Genomic_DNA"/>
</dbReference>
<protein>
    <submittedName>
        <fullName evidence="2">Uncharacterized protein</fullName>
    </submittedName>
</protein>
<organism evidence="2 3">
    <name type="scientific">Ruminobacter amylophilus</name>
    <dbReference type="NCBI Taxonomy" id="867"/>
    <lineage>
        <taxon>Bacteria</taxon>
        <taxon>Pseudomonadati</taxon>
        <taxon>Pseudomonadota</taxon>
        <taxon>Gammaproteobacteria</taxon>
        <taxon>Aeromonadales</taxon>
        <taxon>Succinivibrionaceae</taxon>
        <taxon>Ruminobacter</taxon>
    </lineage>
</organism>
<gene>
    <name evidence="2" type="ORF">SAMN02910344_00288</name>
</gene>
<dbReference type="Proteomes" id="UP000243745">
    <property type="component" value="Unassembled WGS sequence"/>
</dbReference>
<proteinExistence type="predicted"/>
<reference evidence="2 3" key="1">
    <citation type="submission" date="2016-10" db="EMBL/GenBank/DDBJ databases">
        <authorList>
            <person name="Varghese N."/>
            <person name="Submissions S."/>
        </authorList>
    </citation>
    <scope>NUCLEOTIDE SEQUENCE [LARGE SCALE GENOMIC DNA]</scope>
    <source>
        <strain evidence="2 3">DSM 1361</strain>
    </source>
</reference>
<feature type="signal peptide" evidence="1">
    <location>
        <begin position="1"/>
        <end position="24"/>
    </location>
</feature>
<keyword evidence="1" id="KW-0732">Signal</keyword>
<feature type="chain" id="PRO_5024977524" evidence="1">
    <location>
        <begin position="25"/>
        <end position="178"/>
    </location>
</feature>